<organism evidence="1 2">
    <name type="scientific">Lepagella muris</name>
    <dbReference type="NCBI Taxonomy" id="3032870"/>
    <lineage>
        <taxon>Bacteria</taxon>
        <taxon>Pseudomonadati</taxon>
        <taxon>Bacteroidota</taxon>
        <taxon>Bacteroidia</taxon>
        <taxon>Bacteroidales</taxon>
        <taxon>Muribaculaceae</taxon>
        <taxon>Lepagella</taxon>
    </lineage>
</organism>
<reference evidence="1" key="1">
    <citation type="submission" date="2019-04" db="EMBL/GenBank/DDBJ databases">
        <title>Microbes associate with the intestines of laboratory mice.</title>
        <authorList>
            <person name="Navarre W."/>
            <person name="Wong E."/>
            <person name="Huang K."/>
            <person name="Tropini C."/>
            <person name="Ng K."/>
            <person name="Yu B."/>
        </authorList>
    </citation>
    <scope>NUCLEOTIDE SEQUENCE</scope>
    <source>
        <strain evidence="1">NM04_E33</strain>
    </source>
</reference>
<dbReference type="EMBL" id="SRYB01000012">
    <property type="protein sequence ID" value="TGY78614.1"/>
    <property type="molecule type" value="Genomic_DNA"/>
</dbReference>
<sequence length="528" mass="55268">MNALIAIIPVLLLFILMLGFKVSGYKSALITLIVTACIALWIAPATGMVPEKFADDSIYSLVGWSFVEGVLKAIFPILLIILMAIYSYNVLVESKAIEVIKRQFTTLTSDKGVLVLLMVWGFGGLLEGMAGFGTAVAIPAAILIGLGFKPMFSALVSLIGNTVATGFGAVGVPVITLCNEITPGGAAGMETLCEVSAFAIIQLAPLFILVPFVILMLTDRKAWMKNVTLAIWTGGISLGVQLTCATFLGAETPAIIGSIAAIAAIIIYDRLFIRKRDKSRPTSNFSAGETLKAWSVYLFILALILISGALCPPVNNFLKGHLVSAIPLPIIGSTFKFGWISNAALMLFIGSVAGGVIQGLTVRQLTVVMARTLVNLRFTALTIICLISLASIMNYSGMIAAIAAGLVAISGSFYPLFAPLIGAIGTFVTGSDTSANILFGKLQSNVAHQLGMNGQLSVTGFTGSQADWLAAANTAGATGGKMISPQSIAIATAACDMKGADDAILRKAIPYAACYILICGLIVYLSLC</sequence>
<gene>
    <name evidence="1" type="ORF">E5331_09860</name>
</gene>
<keyword evidence="2" id="KW-1185">Reference proteome</keyword>
<dbReference type="Proteomes" id="UP000306319">
    <property type="component" value="Unassembled WGS sequence"/>
</dbReference>
<comment type="caution">
    <text evidence="1">The sequence shown here is derived from an EMBL/GenBank/DDBJ whole genome shotgun (WGS) entry which is preliminary data.</text>
</comment>
<evidence type="ECO:0000313" key="1">
    <source>
        <dbReference type="EMBL" id="TGY78614.1"/>
    </source>
</evidence>
<accession>A0AC61RJE8</accession>
<evidence type="ECO:0000313" key="2">
    <source>
        <dbReference type="Proteomes" id="UP000306319"/>
    </source>
</evidence>
<name>A0AC61RJE8_9BACT</name>
<proteinExistence type="predicted"/>
<protein>
    <submittedName>
        <fullName evidence="1">L-lactate permease</fullName>
    </submittedName>
</protein>